<accession>A0A9W7XPS9</accession>
<feature type="domain" description="Acylamino-acid-releasing enzyme N-terminal" evidence="2">
    <location>
        <begin position="29"/>
        <end position="163"/>
    </location>
</feature>
<dbReference type="EMBL" id="JANBOH010000025">
    <property type="protein sequence ID" value="KAJ1647608.1"/>
    <property type="molecule type" value="Genomic_DNA"/>
</dbReference>
<reference evidence="3" key="1">
    <citation type="submission" date="2022-07" db="EMBL/GenBank/DDBJ databases">
        <title>Phylogenomic reconstructions and comparative analyses of Kickxellomycotina fungi.</title>
        <authorList>
            <person name="Reynolds N.K."/>
            <person name="Stajich J.E."/>
            <person name="Barry K."/>
            <person name="Grigoriev I.V."/>
            <person name="Crous P."/>
            <person name="Smith M.E."/>
        </authorList>
    </citation>
    <scope>NUCLEOTIDE SEQUENCE</scope>
    <source>
        <strain evidence="3">NBRC 105413</strain>
    </source>
</reference>
<sequence>MDISTTQAAETSAKNSGASVSFARAMHETYVETYGKPSIVKASVYKTAKPDIVGVDLVTSQRDFTNDTKRRVSRSMSLWLHDGKAEVLIDSQATDIGSEVSSLQSPTDPSLRAVLRNGKEKSSCFVEIWRDGMLTSNYDVSATHGQFYGDETFGSLAWSNDNSYL</sequence>
<dbReference type="AlphaFoldDB" id="A0A9W7XPS9"/>
<feature type="non-terminal residue" evidence="3">
    <location>
        <position position="165"/>
    </location>
</feature>
<dbReference type="Proteomes" id="UP001145021">
    <property type="component" value="Unassembled WGS sequence"/>
</dbReference>
<dbReference type="InterPro" id="IPR045550">
    <property type="entry name" value="AARE_N"/>
</dbReference>
<dbReference type="Pfam" id="PF19283">
    <property type="entry name" value="APEH_N"/>
    <property type="match status" value="1"/>
</dbReference>
<evidence type="ECO:0000256" key="1">
    <source>
        <dbReference type="ARBA" id="ARBA00010040"/>
    </source>
</evidence>
<organism evidence="3 4">
    <name type="scientific">Coemansia asiatica</name>
    <dbReference type="NCBI Taxonomy" id="1052880"/>
    <lineage>
        <taxon>Eukaryota</taxon>
        <taxon>Fungi</taxon>
        <taxon>Fungi incertae sedis</taxon>
        <taxon>Zoopagomycota</taxon>
        <taxon>Kickxellomycotina</taxon>
        <taxon>Kickxellomycetes</taxon>
        <taxon>Kickxellales</taxon>
        <taxon>Kickxellaceae</taxon>
        <taxon>Coemansia</taxon>
    </lineage>
</organism>
<evidence type="ECO:0000313" key="3">
    <source>
        <dbReference type="EMBL" id="KAJ1647608.1"/>
    </source>
</evidence>
<protein>
    <recommendedName>
        <fullName evidence="2">Acylamino-acid-releasing enzyme N-terminal domain-containing protein</fullName>
    </recommendedName>
</protein>
<name>A0A9W7XPS9_9FUNG</name>
<comment type="similarity">
    <text evidence="1">Belongs to the peptidase S9C family.</text>
</comment>
<keyword evidence="4" id="KW-1185">Reference proteome</keyword>
<proteinExistence type="inferred from homology"/>
<evidence type="ECO:0000259" key="2">
    <source>
        <dbReference type="Pfam" id="PF19283"/>
    </source>
</evidence>
<evidence type="ECO:0000313" key="4">
    <source>
        <dbReference type="Proteomes" id="UP001145021"/>
    </source>
</evidence>
<gene>
    <name evidence="3" type="ORF">LPJ64_001066</name>
</gene>
<comment type="caution">
    <text evidence="3">The sequence shown here is derived from an EMBL/GenBank/DDBJ whole genome shotgun (WGS) entry which is preliminary data.</text>
</comment>